<keyword evidence="6" id="KW-0966">Cell projection</keyword>
<evidence type="ECO:0000259" key="3">
    <source>
        <dbReference type="Pfam" id="PF00460"/>
    </source>
</evidence>
<evidence type="ECO:0000313" key="6">
    <source>
        <dbReference type="EMBL" id="QJX80573.1"/>
    </source>
</evidence>
<protein>
    <submittedName>
        <fullName evidence="6">Flagellar hook-basal body complex protein</fullName>
    </submittedName>
</protein>
<keyword evidence="6" id="KW-0614">Plasmid</keyword>
<dbReference type="EMBL" id="CP045273">
    <property type="protein sequence ID" value="QJX80573.1"/>
    <property type="molecule type" value="Genomic_DNA"/>
</dbReference>
<dbReference type="PANTHER" id="PTHR30435:SF31">
    <property type="entry name" value="FLAGELLAR BASAL-BODY ROD PROTEIN FLGG"/>
    <property type="match status" value="1"/>
</dbReference>
<keyword evidence="6" id="KW-0282">Flagellum</keyword>
<dbReference type="InterPro" id="IPR019776">
    <property type="entry name" value="Flagellar_basal_body_rod_CS"/>
</dbReference>
<keyword evidence="2" id="KW-0975">Bacterial flagellum</keyword>
<dbReference type="RefSeq" id="WP_171778568.1">
    <property type="nucleotide sequence ID" value="NZ_CP045273.1"/>
</dbReference>
<accession>A0A6M6E0D5</accession>
<dbReference type="Pfam" id="PF22692">
    <property type="entry name" value="LlgE_F_G_D1"/>
    <property type="match status" value="1"/>
</dbReference>
<keyword evidence="6" id="KW-0969">Cilium</keyword>
<dbReference type="SUPFAM" id="SSF117143">
    <property type="entry name" value="Flagellar hook protein flgE"/>
    <property type="match status" value="1"/>
</dbReference>
<feature type="domain" description="Flagellar hook protein FlgE/F/G-like D1" evidence="5">
    <location>
        <begin position="105"/>
        <end position="162"/>
    </location>
</feature>
<comment type="similarity">
    <text evidence="1 2">Belongs to the flagella basal body rod proteins family.</text>
</comment>
<sequence>MANVYTGAMGMISFQNKLDVIGNNIANSRSNGYKKDHETFSVFEEGLRKIISNDKTGVIGKYQEEVHTDDIQTNFDPGLLQVTESPLDVSLQNRTNEDGSKSISFFEVGINGEKRLTRDGHFQLDEERNLSLMNGAFLLDVNGNRIQIPNGIEATIDKEGRVLNKESGEEIAKLQIRTVNEENTGYLKKTEGSMFKAMTVTDIQDTFGPLDKVLGAFDTNQSLLKVLKNKEVLTEANNTGQINIFNPVNNVTVAPQTLEQSNVDIAYEMNELMLAQKGFQANSKAVTTFDKVNEKDANQIGA</sequence>
<dbReference type="Proteomes" id="UP000501076">
    <property type="component" value="Plasmid pFDU301A"/>
</dbReference>
<dbReference type="InterPro" id="IPR053967">
    <property type="entry name" value="LlgE_F_G-like_D1"/>
</dbReference>
<dbReference type="AlphaFoldDB" id="A0A6M6E0D5"/>
<dbReference type="InterPro" id="IPR037925">
    <property type="entry name" value="FlgE/F/G-like"/>
</dbReference>
<dbReference type="InterPro" id="IPR020013">
    <property type="entry name" value="Flagellar_FlgE/F/G"/>
</dbReference>
<evidence type="ECO:0000259" key="4">
    <source>
        <dbReference type="Pfam" id="PF06429"/>
    </source>
</evidence>
<feature type="domain" description="Flagellar basal body rod protein N-terminal" evidence="3">
    <location>
        <begin position="5"/>
        <end position="34"/>
    </location>
</feature>
<dbReference type="Pfam" id="PF00460">
    <property type="entry name" value="Flg_bb_rod"/>
    <property type="match status" value="1"/>
</dbReference>
<evidence type="ECO:0000259" key="5">
    <source>
        <dbReference type="Pfam" id="PF22692"/>
    </source>
</evidence>
<evidence type="ECO:0000256" key="1">
    <source>
        <dbReference type="ARBA" id="ARBA00009677"/>
    </source>
</evidence>
<comment type="subcellular location">
    <subcellularLocation>
        <location evidence="2">Bacterial flagellum basal body</location>
    </subcellularLocation>
</comment>
<feature type="domain" description="Flagellar basal-body/hook protein C-terminal" evidence="4">
    <location>
        <begin position="256"/>
        <end position="299"/>
    </location>
</feature>
<evidence type="ECO:0000313" key="7">
    <source>
        <dbReference type="Proteomes" id="UP000501076"/>
    </source>
</evidence>
<dbReference type="PROSITE" id="PS00588">
    <property type="entry name" value="FLAGELLA_BB_ROD"/>
    <property type="match status" value="1"/>
</dbReference>
<evidence type="ECO:0000256" key="2">
    <source>
        <dbReference type="RuleBase" id="RU362116"/>
    </source>
</evidence>
<organism evidence="6 7">
    <name type="scientific">Priestia megaterium</name>
    <name type="common">Bacillus megaterium</name>
    <dbReference type="NCBI Taxonomy" id="1404"/>
    <lineage>
        <taxon>Bacteria</taxon>
        <taxon>Bacillati</taxon>
        <taxon>Bacillota</taxon>
        <taxon>Bacilli</taxon>
        <taxon>Bacillales</taxon>
        <taxon>Bacillaceae</taxon>
        <taxon>Priestia</taxon>
    </lineage>
</organism>
<dbReference type="GO" id="GO:0009425">
    <property type="term" value="C:bacterial-type flagellum basal body"/>
    <property type="evidence" value="ECO:0007669"/>
    <property type="project" value="UniProtKB-SubCell"/>
</dbReference>
<name>A0A6M6E0D5_PRIMG</name>
<dbReference type="InterPro" id="IPR001444">
    <property type="entry name" value="Flag_bb_rod_N"/>
</dbReference>
<reference evidence="6 7" key="1">
    <citation type="submission" date="2019-10" db="EMBL/GenBank/DDBJ databases">
        <title>Complete genome sequences for adaption low water activity.</title>
        <authorList>
            <person name="Zhao L."/>
            <person name="Zhong J."/>
        </authorList>
    </citation>
    <scope>NUCLEOTIDE SEQUENCE [LARGE SCALE GENOMIC DNA]</scope>
    <source>
        <strain evidence="6 7">FDU301</strain>
        <plasmid evidence="7">pfdu301a</plasmid>
    </source>
</reference>
<dbReference type="InterPro" id="IPR010930">
    <property type="entry name" value="Flg_bb/hook_C_dom"/>
</dbReference>
<geneLocation type="plasmid" evidence="7">
    <name>pfdu301a</name>
</geneLocation>
<dbReference type="Pfam" id="PF06429">
    <property type="entry name" value="Flg_bbr_C"/>
    <property type="match status" value="1"/>
</dbReference>
<proteinExistence type="inferred from homology"/>
<gene>
    <name evidence="6" type="ORF">FDZ14_31275</name>
</gene>
<dbReference type="NCBIfam" id="TIGR03506">
    <property type="entry name" value="FlgEFG_subfam"/>
    <property type="match status" value="1"/>
</dbReference>
<dbReference type="GO" id="GO:0071978">
    <property type="term" value="P:bacterial-type flagellum-dependent swarming motility"/>
    <property type="evidence" value="ECO:0007669"/>
    <property type="project" value="TreeGrafter"/>
</dbReference>
<dbReference type="PANTHER" id="PTHR30435">
    <property type="entry name" value="FLAGELLAR PROTEIN"/>
    <property type="match status" value="1"/>
</dbReference>